<keyword evidence="2" id="KW-0472">Membrane</keyword>
<dbReference type="AlphaFoldDB" id="A0A1Q9GFG4"/>
<keyword evidence="2" id="KW-1133">Transmembrane helix</keyword>
<dbReference type="SMART" id="SM00671">
    <property type="entry name" value="SEL1"/>
    <property type="match status" value="5"/>
</dbReference>
<dbReference type="InterPro" id="IPR006597">
    <property type="entry name" value="Sel1-like"/>
</dbReference>
<organism evidence="3 4">
    <name type="scientific">Photobacterium proteolyticum</name>
    <dbReference type="NCBI Taxonomy" id="1903952"/>
    <lineage>
        <taxon>Bacteria</taxon>
        <taxon>Pseudomonadati</taxon>
        <taxon>Pseudomonadota</taxon>
        <taxon>Gammaproteobacteria</taxon>
        <taxon>Vibrionales</taxon>
        <taxon>Vibrionaceae</taxon>
        <taxon>Photobacterium</taxon>
    </lineage>
</organism>
<dbReference type="InterPro" id="IPR011990">
    <property type="entry name" value="TPR-like_helical_dom_sf"/>
</dbReference>
<keyword evidence="2" id="KW-0812">Transmembrane</keyword>
<feature type="compositionally biased region" description="Polar residues" evidence="1">
    <location>
        <begin position="405"/>
        <end position="429"/>
    </location>
</feature>
<dbReference type="RefSeq" id="WP_075766655.1">
    <property type="nucleotide sequence ID" value="NZ_MJIL01000088.1"/>
</dbReference>
<dbReference type="PANTHER" id="PTHR45011">
    <property type="entry name" value="DAP3-BINDING CELL DEATH ENHANCER 1"/>
    <property type="match status" value="1"/>
</dbReference>
<name>A0A1Q9GFG4_9GAMM</name>
<evidence type="ECO:0008006" key="5">
    <source>
        <dbReference type="Google" id="ProtNLM"/>
    </source>
</evidence>
<evidence type="ECO:0000313" key="4">
    <source>
        <dbReference type="Proteomes" id="UP000186905"/>
    </source>
</evidence>
<sequence length="436" mass="48255">MSNLVIGLSLIGVVLVWVIVRYFSAVKSQRVRVQEKVLKDQKYQRVLEKAKVAEHEDKVFKAQTGHVSSQLSLAKEFELTSISQAIFWYQKAAALDNDIAQNALARLCRLDRSDSDGEAKSKYWQQVVLAKRKEPEALYQLGYYLVSGYGTEIDTESGVDKITAAAEQGHVEAQLFLGDWYVAEINQHKDPLVAFGWRVRAALTDEVKGCIKTAFCYQSGVGVVKDRDRAIYWLERAAEMGSSEAQFLAAKMHLGSDANDAAIAYVWFSIANAFGHKTAKTERDEAAQYVGIESILAAQSVANSVYRLLKRQPVARHRVIDLMDRVYARSSYRPDEDVLASLASGELAGDTAQAEAIASRDGEVEMDLSSVASPGRDSEFRDIENGVSTDAEKSEGADDSGLIPETNNETATKEYQQQNWATSWDSFTAESKKSSS</sequence>
<gene>
    <name evidence="3" type="ORF">BIT28_25555</name>
</gene>
<comment type="caution">
    <text evidence="3">The sequence shown here is derived from an EMBL/GenBank/DDBJ whole genome shotgun (WGS) entry which is preliminary data.</text>
</comment>
<evidence type="ECO:0000256" key="2">
    <source>
        <dbReference type="SAM" id="Phobius"/>
    </source>
</evidence>
<accession>A0A1Q9GFG4</accession>
<dbReference type="Pfam" id="PF08238">
    <property type="entry name" value="Sel1"/>
    <property type="match status" value="3"/>
</dbReference>
<feature type="region of interest" description="Disordered" evidence="1">
    <location>
        <begin position="369"/>
        <end position="436"/>
    </location>
</feature>
<dbReference type="Proteomes" id="UP000186905">
    <property type="component" value="Unassembled WGS sequence"/>
</dbReference>
<feature type="compositionally biased region" description="Basic and acidic residues" evidence="1">
    <location>
        <begin position="376"/>
        <end position="396"/>
    </location>
</feature>
<dbReference type="Gene3D" id="1.25.40.10">
    <property type="entry name" value="Tetratricopeptide repeat domain"/>
    <property type="match status" value="1"/>
</dbReference>
<protein>
    <recommendedName>
        <fullName evidence="5">Sel1 repeat family protein</fullName>
    </recommendedName>
</protein>
<dbReference type="EMBL" id="MJIL01000088">
    <property type="protein sequence ID" value="OLQ73188.1"/>
    <property type="molecule type" value="Genomic_DNA"/>
</dbReference>
<dbReference type="InterPro" id="IPR052748">
    <property type="entry name" value="ISR_Activator"/>
</dbReference>
<dbReference type="OrthoDB" id="6114904at2"/>
<dbReference type="PANTHER" id="PTHR45011:SF1">
    <property type="entry name" value="DAP3-BINDING CELL DEATH ENHANCER 1"/>
    <property type="match status" value="1"/>
</dbReference>
<dbReference type="STRING" id="1903952.BIT28_25555"/>
<proteinExistence type="predicted"/>
<dbReference type="SUPFAM" id="SSF81901">
    <property type="entry name" value="HCP-like"/>
    <property type="match status" value="1"/>
</dbReference>
<evidence type="ECO:0000313" key="3">
    <source>
        <dbReference type="EMBL" id="OLQ73188.1"/>
    </source>
</evidence>
<feature type="transmembrane region" description="Helical" evidence="2">
    <location>
        <begin position="6"/>
        <end position="24"/>
    </location>
</feature>
<reference evidence="3 4" key="1">
    <citation type="submission" date="2016-09" db="EMBL/GenBank/DDBJ databases">
        <title>Photobacterium proteolyticum sp. nov. a protease producing bacterium isolated from ocean sediments of Laizhou Bay.</title>
        <authorList>
            <person name="Li Y."/>
        </authorList>
    </citation>
    <scope>NUCLEOTIDE SEQUENCE [LARGE SCALE GENOMIC DNA]</scope>
    <source>
        <strain evidence="3 4">13-12</strain>
    </source>
</reference>
<keyword evidence="4" id="KW-1185">Reference proteome</keyword>
<evidence type="ECO:0000256" key="1">
    <source>
        <dbReference type="SAM" id="MobiDB-lite"/>
    </source>
</evidence>